<dbReference type="PANTHER" id="PTHR32328:SF0">
    <property type="entry name" value="L-SERYL-TRNA(SEC) SELENIUM TRANSFERASE"/>
    <property type="match status" value="1"/>
</dbReference>
<keyword evidence="6 8" id="KW-0711">Selenium</keyword>
<comment type="similarity">
    <text evidence="7 8">Belongs to the SelA family.</text>
</comment>
<dbReference type="GO" id="GO:0001717">
    <property type="term" value="P:conversion of seryl-tRNAsec to selenocys-tRNAsec"/>
    <property type="evidence" value="ECO:0007669"/>
    <property type="project" value="UniProtKB-UniRule"/>
</dbReference>
<feature type="domain" description="L-seryl-tRNA selenium transferase N-terminal" evidence="10">
    <location>
        <begin position="8"/>
        <end position="47"/>
    </location>
</feature>
<evidence type="ECO:0000259" key="10">
    <source>
        <dbReference type="Pfam" id="PF12390"/>
    </source>
</evidence>
<comment type="pathway">
    <text evidence="8">Aminoacyl-tRNA biosynthesis; selenocysteinyl-tRNA(Sec) biosynthesis; selenocysteinyl-tRNA(Sec) from L-seryl-tRNA(Sec) (bacterial route): step 1/1.</text>
</comment>
<dbReference type="Gene3D" id="3.90.1150.180">
    <property type="match status" value="1"/>
</dbReference>
<keyword evidence="2 8" id="KW-0963">Cytoplasm</keyword>
<dbReference type="GO" id="GO:0004125">
    <property type="term" value="F:L-seryl-tRNA(Sec) selenium transferase activity"/>
    <property type="evidence" value="ECO:0007669"/>
    <property type="project" value="UniProtKB-UniRule"/>
</dbReference>
<evidence type="ECO:0000313" key="12">
    <source>
        <dbReference type="Proteomes" id="UP000196365"/>
    </source>
</evidence>
<evidence type="ECO:0000256" key="5">
    <source>
        <dbReference type="ARBA" id="ARBA00022917"/>
    </source>
</evidence>
<evidence type="ECO:0000256" key="2">
    <source>
        <dbReference type="ARBA" id="ARBA00022490"/>
    </source>
</evidence>
<dbReference type="InterPro" id="IPR015424">
    <property type="entry name" value="PyrdxlP-dep_Trfase"/>
</dbReference>
<comment type="catalytic activity">
    <reaction evidence="8">
        <text>L-seryl-tRNA(Sec) + selenophosphate + H(+) = L-selenocysteinyl-tRNA(Sec) + phosphate</text>
        <dbReference type="Rhea" id="RHEA:22728"/>
        <dbReference type="Rhea" id="RHEA-COMP:9742"/>
        <dbReference type="Rhea" id="RHEA-COMP:9743"/>
        <dbReference type="ChEBI" id="CHEBI:15378"/>
        <dbReference type="ChEBI" id="CHEBI:16144"/>
        <dbReference type="ChEBI" id="CHEBI:43474"/>
        <dbReference type="ChEBI" id="CHEBI:78533"/>
        <dbReference type="ChEBI" id="CHEBI:78573"/>
        <dbReference type="EC" id="2.9.1.1"/>
    </reaction>
</comment>
<gene>
    <name evidence="8" type="primary">selA</name>
    <name evidence="11" type="ORF">SAMN02745973_00704</name>
</gene>
<comment type="function">
    <text evidence="8">Converts seryl-tRNA(Sec) to selenocysteinyl-tRNA(Sec) required for selenoprotein biosynthesis.</text>
</comment>
<dbReference type="GO" id="GO:0001514">
    <property type="term" value="P:selenocysteine incorporation"/>
    <property type="evidence" value="ECO:0007669"/>
    <property type="project" value="UniProtKB-UniRule"/>
</dbReference>
<proteinExistence type="inferred from homology"/>
<sequence length="474" mass="53363">MKEKKDLFRMIPSVDEIISMDEIKKFYKMTSHQNIVECIRKVLEEIRSLIIQLPEQEISHFKISQEELIQAISQKIKKKNELSLCSVINATGVVLHTNLGRALLSEEIKEALWSVASQYSTLEMNVETGKRGSRYDHVEELLCKLTGAESAIVVNNNAAAVTLVLSALAKEQKVIVSRGELVEIGGSFRIPEVMEQSGAHLVEVGATNKTHIKDYENAIDENTGALLKVHTSNYRILGFSESVSSKELVGLARKYEIPALEDVGSGVLIDLSNYGLSPEPTVQSIIEAGMDIVTFSGDKLLGGPQAGIIIGKKKYIEKIKKHPLNRAFRIDKLTLVALEATLKIYEEGENVIQRIPTLRMLIENKEILYDKAIKLKIAIQKNVTNNFYVEIEESCSQVGGGALPLEELPTYVVSIWSDSYSVNEIEEKLRNFRKPIFTRIFKQRIFFDVRTIVENDIEEIAQAMKLICKEKIRR</sequence>
<evidence type="ECO:0000313" key="11">
    <source>
        <dbReference type="EMBL" id="SJZ45650.1"/>
    </source>
</evidence>
<dbReference type="Gene3D" id="3.40.640.10">
    <property type="entry name" value="Type I PLP-dependent aspartate aminotransferase-like (Major domain)"/>
    <property type="match status" value="1"/>
</dbReference>
<keyword evidence="4 8" id="KW-0663">Pyridoxal phosphate</keyword>
<reference evidence="11 12" key="1">
    <citation type="submission" date="2017-02" db="EMBL/GenBank/DDBJ databases">
        <authorList>
            <person name="Peterson S.W."/>
        </authorList>
    </citation>
    <scope>NUCLEOTIDE SEQUENCE [LARGE SCALE GENOMIC DNA]</scope>
    <source>
        <strain evidence="11 12">DSM 15102</strain>
    </source>
</reference>
<dbReference type="GO" id="GO:0005737">
    <property type="term" value="C:cytoplasm"/>
    <property type="evidence" value="ECO:0007669"/>
    <property type="project" value="UniProtKB-SubCell"/>
</dbReference>
<name>A0A1T4KTG9_9FIRM</name>
<protein>
    <recommendedName>
        <fullName evidence="8">L-seryl-tRNA(Sec) selenium transferase</fullName>
        <ecNumber evidence="8">2.9.1.1</ecNumber>
    </recommendedName>
    <alternativeName>
        <fullName evidence="8">Selenocysteine synthase</fullName>
        <shortName evidence="8">Sec synthase</shortName>
    </alternativeName>
    <alternativeName>
        <fullName evidence="8">Selenocysteinyl-tRNA(Sec) synthase</fullName>
    </alternativeName>
</protein>
<dbReference type="InterPro" id="IPR004534">
    <property type="entry name" value="SelA_trans"/>
</dbReference>
<comment type="cofactor">
    <cofactor evidence="1 8 9">
        <name>pyridoxal 5'-phosphate</name>
        <dbReference type="ChEBI" id="CHEBI:597326"/>
    </cofactor>
</comment>
<dbReference type="PANTHER" id="PTHR32328">
    <property type="entry name" value="L-SERYL-TRNA(SEC) SELENIUM TRANSFERASE"/>
    <property type="match status" value="1"/>
</dbReference>
<dbReference type="EMBL" id="FUWV01000002">
    <property type="protein sequence ID" value="SJZ45650.1"/>
    <property type="molecule type" value="Genomic_DNA"/>
</dbReference>
<evidence type="ECO:0000256" key="3">
    <source>
        <dbReference type="ARBA" id="ARBA00022679"/>
    </source>
</evidence>
<dbReference type="Pfam" id="PF03841">
    <property type="entry name" value="SelA"/>
    <property type="match status" value="1"/>
</dbReference>
<accession>A0A1T4KTG9</accession>
<evidence type="ECO:0000256" key="8">
    <source>
        <dbReference type="HAMAP-Rule" id="MF_00423"/>
    </source>
</evidence>
<dbReference type="Pfam" id="PF12390">
    <property type="entry name" value="Se-cys_synth_N"/>
    <property type="match status" value="1"/>
</dbReference>
<evidence type="ECO:0000256" key="1">
    <source>
        <dbReference type="ARBA" id="ARBA00001933"/>
    </source>
</evidence>
<dbReference type="EC" id="2.9.1.1" evidence="8"/>
<evidence type="ECO:0000256" key="9">
    <source>
        <dbReference type="PIRSR" id="PIRSR618319-50"/>
    </source>
</evidence>
<keyword evidence="12" id="KW-1185">Reference proteome</keyword>
<dbReference type="InterPro" id="IPR025862">
    <property type="entry name" value="SelA_trans_N_dom"/>
</dbReference>
<dbReference type="NCBIfam" id="TIGR00474">
    <property type="entry name" value="selA"/>
    <property type="match status" value="1"/>
</dbReference>
<dbReference type="Proteomes" id="UP000196365">
    <property type="component" value="Unassembled WGS sequence"/>
</dbReference>
<evidence type="ECO:0000256" key="6">
    <source>
        <dbReference type="ARBA" id="ARBA00023266"/>
    </source>
</evidence>
<dbReference type="UniPathway" id="UPA00906">
    <property type="reaction ID" value="UER00896"/>
</dbReference>
<dbReference type="OrthoDB" id="9787096at2"/>
<organism evidence="11 12">
    <name type="scientific">Garciella nitratireducens DSM 15102</name>
    <dbReference type="NCBI Taxonomy" id="1121911"/>
    <lineage>
        <taxon>Bacteria</taxon>
        <taxon>Bacillati</taxon>
        <taxon>Bacillota</taxon>
        <taxon>Clostridia</taxon>
        <taxon>Eubacteriales</taxon>
        <taxon>Eubacteriaceae</taxon>
        <taxon>Garciella</taxon>
    </lineage>
</organism>
<feature type="modified residue" description="N6-(pyridoxal phosphate)lysine" evidence="8 9">
    <location>
        <position position="299"/>
    </location>
</feature>
<keyword evidence="3 8" id="KW-0808">Transferase</keyword>
<keyword evidence="5 8" id="KW-0648">Protein biosynthesis</keyword>
<dbReference type="AlphaFoldDB" id="A0A1T4KTG9"/>
<dbReference type="SUPFAM" id="SSF53383">
    <property type="entry name" value="PLP-dependent transferases"/>
    <property type="match status" value="1"/>
</dbReference>
<evidence type="ECO:0000256" key="7">
    <source>
        <dbReference type="ARBA" id="ARBA00044507"/>
    </source>
</evidence>
<dbReference type="InterPro" id="IPR015421">
    <property type="entry name" value="PyrdxlP-dep_Trfase_major"/>
</dbReference>
<dbReference type="HAMAP" id="MF_00423">
    <property type="entry name" value="SelA"/>
    <property type="match status" value="1"/>
</dbReference>
<evidence type="ECO:0000256" key="4">
    <source>
        <dbReference type="ARBA" id="ARBA00022898"/>
    </source>
</evidence>
<dbReference type="InterPro" id="IPR018319">
    <property type="entry name" value="SelA-like"/>
</dbReference>
<comment type="subcellular location">
    <subcellularLocation>
        <location evidence="8">Cytoplasm</location>
    </subcellularLocation>
</comment>